<accession>A0A9P4IPP4</accession>
<proteinExistence type="predicted"/>
<dbReference type="InterPro" id="IPR010730">
    <property type="entry name" value="HET"/>
</dbReference>
<organism evidence="2 3">
    <name type="scientific">Rhizodiscina lignyota</name>
    <dbReference type="NCBI Taxonomy" id="1504668"/>
    <lineage>
        <taxon>Eukaryota</taxon>
        <taxon>Fungi</taxon>
        <taxon>Dikarya</taxon>
        <taxon>Ascomycota</taxon>
        <taxon>Pezizomycotina</taxon>
        <taxon>Dothideomycetes</taxon>
        <taxon>Pleosporomycetidae</taxon>
        <taxon>Aulographales</taxon>
        <taxon>Rhizodiscinaceae</taxon>
        <taxon>Rhizodiscina</taxon>
    </lineage>
</organism>
<reference evidence="2" key="1">
    <citation type="journal article" date="2020" name="Stud. Mycol.">
        <title>101 Dothideomycetes genomes: a test case for predicting lifestyles and emergence of pathogens.</title>
        <authorList>
            <person name="Haridas S."/>
            <person name="Albert R."/>
            <person name="Binder M."/>
            <person name="Bloem J."/>
            <person name="Labutti K."/>
            <person name="Salamov A."/>
            <person name="Andreopoulos B."/>
            <person name="Baker S."/>
            <person name="Barry K."/>
            <person name="Bills G."/>
            <person name="Bluhm B."/>
            <person name="Cannon C."/>
            <person name="Castanera R."/>
            <person name="Culley D."/>
            <person name="Daum C."/>
            <person name="Ezra D."/>
            <person name="Gonzalez J."/>
            <person name="Henrissat B."/>
            <person name="Kuo A."/>
            <person name="Liang C."/>
            <person name="Lipzen A."/>
            <person name="Lutzoni F."/>
            <person name="Magnuson J."/>
            <person name="Mondo S."/>
            <person name="Nolan M."/>
            <person name="Ohm R."/>
            <person name="Pangilinan J."/>
            <person name="Park H.-J."/>
            <person name="Ramirez L."/>
            <person name="Alfaro M."/>
            <person name="Sun H."/>
            <person name="Tritt A."/>
            <person name="Yoshinaga Y."/>
            <person name="Zwiers L.-H."/>
            <person name="Turgeon B."/>
            <person name="Goodwin S."/>
            <person name="Spatafora J."/>
            <person name="Crous P."/>
            <person name="Grigoriev I."/>
        </authorList>
    </citation>
    <scope>NUCLEOTIDE SEQUENCE</scope>
    <source>
        <strain evidence="2">CBS 133067</strain>
    </source>
</reference>
<dbReference type="PANTHER" id="PTHR33112:SF12">
    <property type="entry name" value="HETEROKARYON INCOMPATIBILITY DOMAIN-CONTAINING PROTEIN"/>
    <property type="match status" value="1"/>
</dbReference>
<feature type="domain" description="Heterokaryon incompatibility" evidence="1">
    <location>
        <begin position="115"/>
        <end position="266"/>
    </location>
</feature>
<gene>
    <name evidence="2" type="ORF">NA57DRAFT_29700</name>
</gene>
<sequence>MSSWLESTTKSSIVAFTARGTAVSGSTLTEPLSRSSPSLLLVGRQYAGRPGRGKLVNRLWVDSILPKRWKQMCDKLHGCRQFQPPVAIQYLKAGPQWLIDTWRLCLVPASLELPYVALSYTWAKRDPFTTRRGNLCQLQQPNAIVAVLSSDELDTTVRTAIHVVQLLDERYLWVDQLCIVQDDDQTKHREIQNMAAIYANASVTIVAANGTDPGRALPGLRHASEPRNFCQGSYRLPGGENVVESLAHRSVNLPSSWSERGWTFQENLFARRQLVFRNDIMHWQCDHALWYEDEDYEMIHRSHENGPSYFGPRDLFSYHIPDVVGLVDMLRNYTFRELTYEQDILPACAGAFTALRPAFSGGFVSGLPRAFFDCALIWRHSGHATRRKAHHGYSGFGCIPSWSWAGWKGSFDHRNWHEVADFVKSSPRTMWKKQCCPHRIQPLVKWYGHKEPEGPREEVLRGNWSYYQQLYTDSDGHLPPAGWTRIPVEDSDPIFADRSQFTTFAPPLQSKHLPRWMYKHQSHRDWEFWYPVPLFDDETEGYADSMTPYISGYTQRAFVSAGKDFKLQGSSRTAFSILGQEGNWVGALCPDESMLTPQRDSHLRDLADETLEVVAVAQGSFAEGKRTCIQCRLEEHNLEDRPKSQEQYEFFHVMWVEREHGIAYRKGLGRIANSAWESLSREWIDLTLG</sequence>
<comment type="caution">
    <text evidence="2">The sequence shown here is derived from an EMBL/GenBank/DDBJ whole genome shotgun (WGS) entry which is preliminary data.</text>
</comment>
<dbReference type="Pfam" id="PF06985">
    <property type="entry name" value="HET"/>
    <property type="match status" value="1"/>
</dbReference>
<dbReference type="Proteomes" id="UP000799772">
    <property type="component" value="Unassembled WGS sequence"/>
</dbReference>
<name>A0A9P4IPP4_9PEZI</name>
<protein>
    <submittedName>
        <fullName evidence="2">HET-domain-containing protein</fullName>
    </submittedName>
</protein>
<evidence type="ECO:0000313" key="2">
    <source>
        <dbReference type="EMBL" id="KAF2103732.1"/>
    </source>
</evidence>
<dbReference type="EMBL" id="ML978121">
    <property type="protein sequence ID" value="KAF2103732.1"/>
    <property type="molecule type" value="Genomic_DNA"/>
</dbReference>
<evidence type="ECO:0000259" key="1">
    <source>
        <dbReference type="Pfam" id="PF06985"/>
    </source>
</evidence>
<keyword evidence="3" id="KW-1185">Reference proteome</keyword>
<evidence type="ECO:0000313" key="3">
    <source>
        <dbReference type="Proteomes" id="UP000799772"/>
    </source>
</evidence>
<dbReference type="PANTHER" id="PTHR33112">
    <property type="entry name" value="DOMAIN PROTEIN, PUTATIVE-RELATED"/>
    <property type="match status" value="1"/>
</dbReference>
<dbReference type="OrthoDB" id="5428863at2759"/>
<dbReference type="AlphaFoldDB" id="A0A9P4IPP4"/>